<organism evidence="2 3">
    <name type="scientific">Marixanthomonas spongiae</name>
    <dbReference type="NCBI Taxonomy" id="2174845"/>
    <lineage>
        <taxon>Bacteria</taxon>
        <taxon>Pseudomonadati</taxon>
        <taxon>Bacteroidota</taxon>
        <taxon>Flavobacteriia</taxon>
        <taxon>Flavobacteriales</taxon>
        <taxon>Flavobacteriaceae</taxon>
        <taxon>Marixanthomonas</taxon>
    </lineage>
</organism>
<dbReference type="Proteomes" id="UP000245962">
    <property type="component" value="Unassembled WGS sequence"/>
</dbReference>
<evidence type="ECO:0000259" key="1">
    <source>
        <dbReference type="Pfam" id="PF13936"/>
    </source>
</evidence>
<dbReference type="RefSeq" id="WP_116693037.1">
    <property type="nucleotide sequence ID" value="NZ_QEHR01000001.1"/>
</dbReference>
<proteinExistence type="predicted"/>
<accession>A0A2U0I863</accession>
<sequence>MKKHKQLTIHQRYQIEALMETEISKSEIAKIKGIDPSIIYRELARNAANRGKTTGSYIARNAHRLATPFNR</sequence>
<gene>
    <name evidence="2" type="ORF">DDV96_01910</name>
</gene>
<evidence type="ECO:0000313" key="2">
    <source>
        <dbReference type="EMBL" id="PVW17289.1"/>
    </source>
</evidence>
<keyword evidence="3" id="KW-1185">Reference proteome</keyword>
<dbReference type="InterPro" id="IPR025246">
    <property type="entry name" value="IS30-like_HTH"/>
</dbReference>
<comment type="caution">
    <text evidence="2">The sequence shown here is derived from an EMBL/GenBank/DDBJ whole genome shotgun (WGS) entry which is preliminary data.</text>
</comment>
<evidence type="ECO:0000313" key="3">
    <source>
        <dbReference type="Proteomes" id="UP000245962"/>
    </source>
</evidence>
<dbReference type="AlphaFoldDB" id="A0A2U0I863"/>
<protein>
    <recommendedName>
        <fullName evidence="1">Transposase IS30-like HTH domain-containing protein</fullName>
    </recommendedName>
</protein>
<reference evidence="2 3" key="1">
    <citation type="submission" date="2018-04" db="EMBL/GenBank/DDBJ databases">
        <title>Marixanthomonas spongiae HN-E44 sp. nov., isolated from a marine sponge.</title>
        <authorList>
            <person name="Luo L."/>
            <person name="Zhuang L."/>
        </authorList>
    </citation>
    <scope>NUCLEOTIDE SEQUENCE [LARGE SCALE GENOMIC DNA]</scope>
    <source>
        <strain evidence="2 3">HN-E44</strain>
    </source>
</reference>
<feature type="domain" description="Transposase IS30-like HTH" evidence="1">
    <location>
        <begin position="3"/>
        <end position="46"/>
    </location>
</feature>
<dbReference type="EMBL" id="QEHR01000001">
    <property type="protein sequence ID" value="PVW17289.1"/>
    <property type="molecule type" value="Genomic_DNA"/>
</dbReference>
<dbReference type="Pfam" id="PF13936">
    <property type="entry name" value="HTH_38"/>
    <property type="match status" value="1"/>
</dbReference>
<dbReference type="OrthoDB" id="9803231at2"/>
<name>A0A2U0I863_9FLAO</name>